<dbReference type="HOGENOM" id="CLU_1563784_0_0_1"/>
<dbReference type="InParanoid" id="A0A0C3DMD6"/>
<feature type="chain" id="PRO_5002176772" evidence="1">
    <location>
        <begin position="22"/>
        <end position="171"/>
    </location>
</feature>
<name>A0A0C3DMD6_9AGAM</name>
<dbReference type="OrthoDB" id="440553at2759"/>
<gene>
    <name evidence="2" type="ORF">SCLCIDRAFT_185381</name>
</gene>
<dbReference type="Gene3D" id="1.20.1720.10">
    <property type="entry name" value="Multidrug resistance protein D"/>
    <property type="match status" value="1"/>
</dbReference>
<dbReference type="AlphaFoldDB" id="A0A0C3DMD6"/>
<evidence type="ECO:0000313" key="3">
    <source>
        <dbReference type="Proteomes" id="UP000053989"/>
    </source>
</evidence>
<protein>
    <submittedName>
        <fullName evidence="2">Uncharacterized protein</fullName>
    </submittedName>
</protein>
<sequence>MGYSVNGLVCCLLWAAPLYPAIQLGGTNRRTSPFTANSYLHVILILAFDFHKSAELMNLTITVYMIFRAISPMSWGTLSNHVCTKSSQHHTYCQDTSASHPHPQRTSVQPCHVTDILTPSSMSPGLNTMFACDNDSNEEPIGSVTLGSRRFSMSLEINVAAILMVNNSVSQ</sequence>
<organism evidence="2 3">
    <name type="scientific">Scleroderma citrinum Foug A</name>
    <dbReference type="NCBI Taxonomy" id="1036808"/>
    <lineage>
        <taxon>Eukaryota</taxon>
        <taxon>Fungi</taxon>
        <taxon>Dikarya</taxon>
        <taxon>Basidiomycota</taxon>
        <taxon>Agaricomycotina</taxon>
        <taxon>Agaricomycetes</taxon>
        <taxon>Agaricomycetidae</taxon>
        <taxon>Boletales</taxon>
        <taxon>Sclerodermatineae</taxon>
        <taxon>Sclerodermataceae</taxon>
        <taxon>Scleroderma</taxon>
    </lineage>
</organism>
<accession>A0A0C3DMD6</accession>
<proteinExistence type="predicted"/>
<keyword evidence="1" id="KW-0732">Signal</keyword>
<reference evidence="2 3" key="1">
    <citation type="submission" date="2014-04" db="EMBL/GenBank/DDBJ databases">
        <authorList>
            <consortium name="DOE Joint Genome Institute"/>
            <person name="Kuo A."/>
            <person name="Kohler A."/>
            <person name="Nagy L.G."/>
            <person name="Floudas D."/>
            <person name="Copeland A."/>
            <person name="Barry K.W."/>
            <person name="Cichocki N."/>
            <person name="Veneault-Fourrey C."/>
            <person name="LaButti K."/>
            <person name="Lindquist E.A."/>
            <person name="Lipzen A."/>
            <person name="Lundell T."/>
            <person name="Morin E."/>
            <person name="Murat C."/>
            <person name="Sun H."/>
            <person name="Tunlid A."/>
            <person name="Henrissat B."/>
            <person name="Grigoriev I.V."/>
            <person name="Hibbett D.S."/>
            <person name="Martin F."/>
            <person name="Nordberg H.P."/>
            <person name="Cantor M.N."/>
            <person name="Hua S.X."/>
        </authorList>
    </citation>
    <scope>NUCLEOTIDE SEQUENCE [LARGE SCALE GENOMIC DNA]</scope>
    <source>
        <strain evidence="2 3">Foug A</strain>
    </source>
</reference>
<evidence type="ECO:0000256" key="1">
    <source>
        <dbReference type="SAM" id="SignalP"/>
    </source>
</evidence>
<evidence type="ECO:0000313" key="2">
    <source>
        <dbReference type="EMBL" id="KIM57196.1"/>
    </source>
</evidence>
<feature type="signal peptide" evidence="1">
    <location>
        <begin position="1"/>
        <end position="21"/>
    </location>
</feature>
<keyword evidence="3" id="KW-1185">Reference proteome</keyword>
<dbReference type="Proteomes" id="UP000053989">
    <property type="component" value="Unassembled WGS sequence"/>
</dbReference>
<dbReference type="STRING" id="1036808.A0A0C3DMD6"/>
<reference evidence="3" key="2">
    <citation type="submission" date="2015-01" db="EMBL/GenBank/DDBJ databases">
        <title>Evolutionary Origins and Diversification of the Mycorrhizal Mutualists.</title>
        <authorList>
            <consortium name="DOE Joint Genome Institute"/>
            <consortium name="Mycorrhizal Genomics Consortium"/>
            <person name="Kohler A."/>
            <person name="Kuo A."/>
            <person name="Nagy L.G."/>
            <person name="Floudas D."/>
            <person name="Copeland A."/>
            <person name="Barry K.W."/>
            <person name="Cichocki N."/>
            <person name="Veneault-Fourrey C."/>
            <person name="LaButti K."/>
            <person name="Lindquist E.A."/>
            <person name="Lipzen A."/>
            <person name="Lundell T."/>
            <person name="Morin E."/>
            <person name="Murat C."/>
            <person name="Riley R."/>
            <person name="Ohm R."/>
            <person name="Sun H."/>
            <person name="Tunlid A."/>
            <person name="Henrissat B."/>
            <person name="Grigoriev I.V."/>
            <person name="Hibbett D.S."/>
            <person name="Martin F."/>
        </authorList>
    </citation>
    <scope>NUCLEOTIDE SEQUENCE [LARGE SCALE GENOMIC DNA]</scope>
    <source>
        <strain evidence="3">Foug A</strain>
    </source>
</reference>
<dbReference type="EMBL" id="KN822104">
    <property type="protein sequence ID" value="KIM57196.1"/>
    <property type="molecule type" value="Genomic_DNA"/>
</dbReference>